<keyword evidence="3 5" id="KW-1133">Transmembrane helix</keyword>
<sequence>MNRVIGKFKDMPVALTGLALGIGGVSGALGMFLGNIPLYIGVTIATILISIIIIKNFFHFKQFLEELKHPTLGSFIPTLDMALMVIAGFVVKYFHGLGESIWLFAIVLHVIFCALFFYYRFKNFKIHHMIPSWFVPPIGIVVACVSGKAMGHAILGQWLFYFGFISYGVLLPIMMYRVMFVDQIDDNRLPTFAIMAAPPSLCLAGYLTIFPNPSTWIINILLALSLFMTSWVYISFIRICRIPFNPSYASFTFPLAIGATAILKYSNFVAPISPEDALLWKYLGTGLATVAALVITTILVKMTKYVYAYIIKN</sequence>
<evidence type="ECO:0000256" key="1">
    <source>
        <dbReference type="ARBA" id="ARBA00004141"/>
    </source>
</evidence>
<evidence type="ECO:0000313" key="7">
    <source>
        <dbReference type="Proteomes" id="UP000191153"/>
    </source>
</evidence>
<proteinExistence type="predicted"/>
<dbReference type="Pfam" id="PF03595">
    <property type="entry name" value="SLAC1"/>
    <property type="match status" value="1"/>
</dbReference>
<dbReference type="InterPro" id="IPR052951">
    <property type="entry name" value="Tellurite_res_ion_channel"/>
</dbReference>
<keyword evidence="2 5" id="KW-0812">Transmembrane</keyword>
<feature type="transmembrane region" description="Helical" evidence="5">
    <location>
        <begin position="278"/>
        <end position="300"/>
    </location>
</feature>
<dbReference type="Gene3D" id="1.50.10.150">
    <property type="entry name" value="Voltage-dependent anion channel"/>
    <property type="match status" value="1"/>
</dbReference>
<dbReference type="STRING" id="180163.SAMN02745174_01982"/>
<dbReference type="PANTHER" id="PTHR37955">
    <property type="entry name" value="TELLURITE RESISTANCE PROTEIN TEHA"/>
    <property type="match status" value="1"/>
</dbReference>
<feature type="transmembrane region" description="Helical" evidence="5">
    <location>
        <begin position="248"/>
        <end position="266"/>
    </location>
</feature>
<dbReference type="OrthoDB" id="309023at2"/>
<keyword evidence="4 5" id="KW-0472">Membrane</keyword>
<dbReference type="CDD" id="cd09325">
    <property type="entry name" value="TDT_C4-dicarb_trans"/>
    <property type="match status" value="1"/>
</dbReference>
<protein>
    <submittedName>
        <fullName evidence="6">Tellurite resistance protein TehA</fullName>
    </submittedName>
</protein>
<dbReference type="RefSeq" id="WP_078694438.1">
    <property type="nucleotide sequence ID" value="NZ_FUWX01000015.1"/>
</dbReference>
<dbReference type="AlphaFoldDB" id="A0A1T4PNS8"/>
<feature type="transmembrane region" description="Helical" evidence="5">
    <location>
        <begin position="160"/>
        <end position="180"/>
    </location>
</feature>
<dbReference type="GO" id="GO:0005886">
    <property type="term" value="C:plasma membrane"/>
    <property type="evidence" value="ECO:0007669"/>
    <property type="project" value="TreeGrafter"/>
</dbReference>
<evidence type="ECO:0000256" key="2">
    <source>
        <dbReference type="ARBA" id="ARBA00022692"/>
    </source>
</evidence>
<keyword evidence="7" id="KW-1185">Reference proteome</keyword>
<feature type="transmembrane region" description="Helical" evidence="5">
    <location>
        <begin position="192"/>
        <end position="210"/>
    </location>
</feature>
<dbReference type="InterPro" id="IPR038665">
    <property type="entry name" value="Voltage-dep_anion_channel_sf"/>
</dbReference>
<accession>A0A1T4PNS8</accession>
<feature type="transmembrane region" description="Helical" evidence="5">
    <location>
        <begin position="101"/>
        <end position="121"/>
    </location>
</feature>
<feature type="transmembrane region" description="Helical" evidence="5">
    <location>
        <begin position="216"/>
        <end position="236"/>
    </location>
</feature>
<dbReference type="GO" id="GO:0046583">
    <property type="term" value="F:monoatomic cation efflux transmembrane transporter activity"/>
    <property type="evidence" value="ECO:0007669"/>
    <property type="project" value="TreeGrafter"/>
</dbReference>
<evidence type="ECO:0000313" key="6">
    <source>
        <dbReference type="EMBL" id="SJZ92857.1"/>
    </source>
</evidence>
<reference evidence="6 7" key="1">
    <citation type="submission" date="2017-02" db="EMBL/GenBank/DDBJ databases">
        <authorList>
            <person name="Peterson S.W."/>
        </authorList>
    </citation>
    <scope>NUCLEOTIDE SEQUENCE [LARGE SCALE GENOMIC DNA]</scope>
    <source>
        <strain evidence="6 7">ATCC 700028</strain>
    </source>
</reference>
<dbReference type="EMBL" id="FUWX01000015">
    <property type="protein sequence ID" value="SJZ92857.1"/>
    <property type="molecule type" value="Genomic_DNA"/>
</dbReference>
<evidence type="ECO:0000256" key="3">
    <source>
        <dbReference type="ARBA" id="ARBA00022989"/>
    </source>
</evidence>
<organism evidence="6 7">
    <name type="scientific">Cetobacterium ceti</name>
    <dbReference type="NCBI Taxonomy" id="180163"/>
    <lineage>
        <taxon>Bacteria</taxon>
        <taxon>Fusobacteriati</taxon>
        <taxon>Fusobacteriota</taxon>
        <taxon>Fusobacteriia</taxon>
        <taxon>Fusobacteriales</taxon>
        <taxon>Fusobacteriaceae</taxon>
        <taxon>Cetobacterium</taxon>
    </lineage>
</organism>
<gene>
    <name evidence="6" type="ORF">SAMN02745174_01982</name>
</gene>
<evidence type="ECO:0000256" key="4">
    <source>
        <dbReference type="ARBA" id="ARBA00023136"/>
    </source>
</evidence>
<evidence type="ECO:0000256" key="5">
    <source>
        <dbReference type="SAM" id="Phobius"/>
    </source>
</evidence>
<comment type="subcellular location">
    <subcellularLocation>
        <location evidence="1">Membrane</location>
        <topology evidence="1">Multi-pass membrane protein</topology>
    </subcellularLocation>
</comment>
<name>A0A1T4PNS8_9FUSO</name>
<feature type="transmembrane region" description="Helical" evidence="5">
    <location>
        <begin position="133"/>
        <end position="154"/>
    </location>
</feature>
<dbReference type="Proteomes" id="UP000191153">
    <property type="component" value="Unassembled WGS sequence"/>
</dbReference>
<feature type="transmembrane region" description="Helical" evidence="5">
    <location>
        <begin position="12"/>
        <end position="32"/>
    </location>
</feature>
<feature type="transmembrane region" description="Helical" evidence="5">
    <location>
        <begin position="70"/>
        <end position="95"/>
    </location>
</feature>
<dbReference type="InterPro" id="IPR004695">
    <property type="entry name" value="SLAC1/Mae1/Ssu1/TehA"/>
</dbReference>
<dbReference type="PANTHER" id="PTHR37955:SF1">
    <property type="entry name" value="DEP DOMAIN-CONTAINING PROTEIN"/>
    <property type="match status" value="1"/>
</dbReference>
<feature type="transmembrane region" description="Helical" evidence="5">
    <location>
        <begin position="38"/>
        <end position="58"/>
    </location>
</feature>